<reference evidence="3" key="1">
    <citation type="journal article" date="2007" name="Nature">
        <title>The grapevine genome sequence suggests ancestral hexaploidization in major angiosperm phyla.</title>
        <authorList>
            <consortium name="The French-Italian Public Consortium for Grapevine Genome Characterization."/>
            <person name="Jaillon O."/>
            <person name="Aury J.-M."/>
            <person name="Noel B."/>
            <person name="Policriti A."/>
            <person name="Clepet C."/>
            <person name="Casagrande A."/>
            <person name="Choisne N."/>
            <person name="Aubourg S."/>
            <person name="Vitulo N."/>
            <person name="Jubin C."/>
            <person name="Vezzi A."/>
            <person name="Legeai F."/>
            <person name="Hugueney P."/>
            <person name="Dasilva C."/>
            <person name="Horner D."/>
            <person name="Mica E."/>
            <person name="Jublot D."/>
            <person name="Poulain J."/>
            <person name="Bruyere C."/>
            <person name="Billault A."/>
            <person name="Segurens B."/>
            <person name="Gouyvenoux M."/>
            <person name="Ugarte E."/>
            <person name="Cattonaro F."/>
            <person name="Anthouard V."/>
            <person name="Vico V."/>
            <person name="Del Fabbro C."/>
            <person name="Alaux M."/>
            <person name="Di Gaspero G."/>
            <person name="Dumas V."/>
            <person name="Felice N."/>
            <person name="Paillard S."/>
            <person name="Juman I."/>
            <person name="Moroldo M."/>
            <person name="Scalabrin S."/>
            <person name="Canaguier A."/>
            <person name="Le Clainche I."/>
            <person name="Malacrida G."/>
            <person name="Durand E."/>
            <person name="Pesole G."/>
            <person name="Laucou V."/>
            <person name="Chatelet P."/>
            <person name="Merdinoglu D."/>
            <person name="Delledonne M."/>
            <person name="Pezzotti M."/>
            <person name="Lecharny A."/>
            <person name="Scarpelli C."/>
            <person name="Artiguenave F."/>
            <person name="Pe M.E."/>
            <person name="Valle G."/>
            <person name="Morgante M."/>
            <person name="Caboche M."/>
            <person name="Adam-Blondon A.-F."/>
            <person name="Weissenbach J."/>
            <person name="Quetier F."/>
            <person name="Wincker P."/>
        </authorList>
    </citation>
    <scope>NUCLEOTIDE SEQUENCE [LARGE SCALE GENOMIC DNA]</scope>
    <source>
        <strain evidence="3">cv. Pinot noir / PN40024</strain>
    </source>
</reference>
<name>F6HBI3_VITVI</name>
<protein>
    <submittedName>
        <fullName evidence="2">Uncharacterized protein</fullName>
    </submittedName>
</protein>
<dbReference type="PaxDb" id="29760-VIT_00s0179g00160.t01"/>
<dbReference type="InParanoid" id="F6HBI3"/>
<evidence type="ECO:0000256" key="1">
    <source>
        <dbReference type="SAM" id="MobiDB-lite"/>
    </source>
</evidence>
<evidence type="ECO:0000313" key="3">
    <source>
        <dbReference type="Proteomes" id="UP000009183"/>
    </source>
</evidence>
<keyword evidence="3" id="KW-1185">Reference proteome</keyword>
<feature type="region of interest" description="Disordered" evidence="1">
    <location>
        <begin position="29"/>
        <end position="61"/>
    </location>
</feature>
<dbReference type="AlphaFoldDB" id="F6HBI3"/>
<accession>F6HBI3</accession>
<sequence>MPGAVMAQLWLDSVPTRVPNVLLIPISLSLSSPSSPPPPPPCWNKGRQKPCLTKSATCPPS</sequence>
<organism evidence="2 3">
    <name type="scientific">Vitis vinifera</name>
    <name type="common">Grape</name>
    <dbReference type="NCBI Taxonomy" id="29760"/>
    <lineage>
        <taxon>Eukaryota</taxon>
        <taxon>Viridiplantae</taxon>
        <taxon>Streptophyta</taxon>
        <taxon>Embryophyta</taxon>
        <taxon>Tracheophyta</taxon>
        <taxon>Spermatophyta</taxon>
        <taxon>Magnoliopsida</taxon>
        <taxon>eudicotyledons</taxon>
        <taxon>Gunneridae</taxon>
        <taxon>Pentapetalae</taxon>
        <taxon>rosids</taxon>
        <taxon>Vitales</taxon>
        <taxon>Vitaceae</taxon>
        <taxon>Viteae</taxon>
        <taxon>Vitis</taxon>
    </lineage>
</organism>
<proteinExistence type="predicted"/>
<dbReference type="Proteomes" id="UP000009183">
    <property type="component" value="Unassembled WGS sequence, unordered"/>
</dbReference>
<evidence type="ECO:0000313" key="2">
    <source>
        <dbReference type="EMBL" id="CCB49578.1"/>
    </source>
</evidence>
<gene>
    <name evidence="2" type="ORF">VIT_00s0179g00160</name>
</gene>
<dbReference type="HOGENOM" id="CLU_2927337_0_0_1"/>
<dbReference type="EMBL" id="FN595511">
    <property type="protein sequence ID" value="CCB49578.1"/>
    <property type="molecule type" value="Genomic_DNA"/>
</dbReference>